<dbReference type="GO" id="GO:0008374">
    <property type="term" value="F:O-acyltransferase activity"/>
    <property type="evidence" value="ECO:0007669"/>
    <property type="project" value="InterPro"/>
</dbReference>
<sequence length="258" mass="29567">MNTSVYDPVTRKSRDPDSADVYFPGWGETWSIENLDSYKHSRTEYCGPMIESLRRDPFFVSNWTIRGAPFDFRKAPRDNFGVFLRSPLSFRPVQRTLPSLAFLLPDSRLWSPKEPLIITPTTNYSAHDYERFFHDVNYSIGFQMMLDSKSIIDTFEKPSDIDEIYCIHGSNLSTTDKMIYSPPNFFHSGFPDQVPTLIPGNGDGTVSLRSLEVCKRWPGIKYFMLPGAEHVNIMGDPRFIDIIHRIVGANTTKTLNCC</sequence>
<accession>A0A183P6A8</accession>
<dbReference type="EMBL" id="UZAL01030081">
    <property type="protein sequence ID" value="VDP52007.1"/>
    <property type="molecule type" value="Genomic_DNA"/>
</dbReference>
<dbReference type="STRING" id="31246.A0A183P6A8"/>
<dbReference type="Gene3D" id="3.40.50.1820">
    <property type="entry name" value="alpha/beta hydrolase"/>
    <property type="match status" value="2"/>
</dbReference>
<evidence type="ECO:0000313" key="2">
    <source>
        <dbReference type="Proteomes" id="UP000269396"/>
    </source>
</evidence>
<dbReference type="GO" id="GO:0006629">
    <property type="term" value="P:lipid metabolic process"/>
    <property type="evidence" value="ECO:0007669"/>
    <property type="project" value="InterPro"/>
</dbReference>
<organism evidence="1 2">
    <name type="scientific">Schistosoma mattheei</name>
    <dbReference type="NCBI Taxonomy" id="31246"/>
    <lineage>
        <taxon>Eukaryota</taxon>
        <taxon>Metazoa</taxon>
        <taxon>Spiralia</taxon>
        <taxon>Lophotrochozoa</taxon>
        <taxon>Platyhelminthes</taxon>
        <taxon>Trematoda</taxon>
        <taxon>Digenea</taxon>
        <taxon>Strigeidida</taxon>
        <taxon>Schistosomatoidea</taxon>
        <taxon>Schistosomatidae</taxon>
        <taxon>Schistosoma</taxon>
    </lineage>
</organism>
<proteinExistence type="predicted"/>
<gene>
    <name evidence="1" type="ORF">SMTD_LOCUS9894</name>
</gene>
<dbReference type="AlphaFoldDB" id="A0A183P6A8"/>
<dbReference type="PANTHER" id="PTHR11440">
    <property type="entry name" value="LECITHIN-CHOLESTEROL ACYLTRANSFERASE-RELATED"/>
    <property type="match status" value="1"/>
</dbReference>
<dbReference type="Pfam" id="PF02450">
    <property type="entry name" value="LCAT"/>
    <property type="match status" value="1"/>
</dbReference>
<dbReference type="InterPro" id="IPR029058">
    <property type="entry name" value="AB_hydrolase_fold"/>
</dbReference>
<dbReference type="Proteomes" id="UP000269396">
    <property type="component" value="Unassembled WGS sequence"/>
</dbReference>
<dbReference type="SUPFAM" id="SSF53474">
    <property type="entry name" value="alpha/beta-Hydrolases"/>
    <property type="match status" value="1"/>
</dbReference>
<reference evidence="1 2" key="1">
    <citation type="submission" date="2018-11" db="EMBL/GenBank/DDBJ databases">
        <authorList>
            <consortium name="Pathogen Informatics"/>
        </authorList>
    </citation>
    <scope>NUCLEOTIDE SEQUENCE [LARGE SCALE GENOMIC DNA]</scope>
    <source>
        <strain>Denwood</strain>
        <strain evidence="2">Zambia</strain>
    </source>
</reference>
<name>A0A183P6A8_9TREM</name>
<evidence type="ECO:0000313" key="1">
    <source>
        <dbReference type="EMBL" id="VDP52007.1"/>
    </source>
</evidence>
<dbReference type="InterPro" id="IPR003386">
    <property type="entry name" value="LACT/PDAT_acylTrfase"/>
</dbReference>
<protein>
    <submittedName>
        <fullName evidence="1">Uncharacterized protein</fullName>
    </submittedName>
</protein>
<keyword evidence="2" id="KW-1185">Reference proteome</keyword>